<dbReference type="Gene3D" id="1.10.10.1740">
    <property type="entry name" value="Transmembrane protein 14-like"/>
    <property type="match status" value="1"/>
</dbReference>
<dbReference type="InterPro" id="IPR005349">
    <property type="entry name" value="TMEM14"/>
</dbReference>
<evidence type="ECO:0000256" key="4">
    <source>
        <dbReference type="ARBA" id="ARBA00022989"/>
    </source>
</evidence>
<keyword evidence="3 6" id="KW-0812">Transmembrane</keyword>
<keyword evidence="8" id="KW-1185">Reference proteome</keyword>
<organism evidence="7 8">
    <name type="scientific">Rhizophlyctis rosea</name>
    <dbReference type="NCBI Taxonomy" id="64517"/>
    <lineage>
        <taxon>Eukaryota</taxon>
        <taxon>Fungi</taxon>
        <taxon>Fungi incertae sedis</taxon>
        <taxon>Chytridiomycota</taxon>
        <taxon>Chytridiomycota incertae sedis</taxon>
        <taxon>Chytridiomycetes</taxon>
        <taxon>Rhizophlyctidales</taxon>
        <taxon>Rhizophlyctidaceae</taxon>
        <taxon>Rhizophlyctis</taxon>
    </lineage>
</organism>
<dbReference type="PANTHER" id="PTHR12668">
    <property type="entry name" value="TRANSMEMBRANE PROTEIN 14, 15"/>
    <property type="match status" value="1"/>
</dbReference>
<proteinExistence type="inferred from homology"/>
<evidence type="ECO:0000256" key="3">
    <source>
        <dbReference type="ARBA" id="ARBA00022692"/>
    </source>
</evidence>
<dbReference type="GO" id="GO:0031966">
    <property type="term" value="C:mitochondrial membrane"/>
    <property type="evidence" value="ECO:0007669"/>
    <property type="project" value="TreeGrafter"/>
</dbReference>
<dbReference type="AlphaFoldDB" id="A0AAD5SIN1"/>
<dbReference type="Proteomes" id="UP001212841">
    <property type="component" value="Unassembled WGS sequence"/>
</dbReference>
<gene>
    <name evidence="7" type="primary">TMEM14C</name>
    <name evidence="7" type="ORF">HK097_007482</name>
</gene>
<dbReference type="PANTHER" id="PTHR12668:SF43">
    <property type="entry name" value="TRANSMEMBRANE PROTEIN 14 HOMOLOG"/>
    <property type="match status" value="1"/>
</dbReference>
<reference evidence="7" key="1">
    <citation type="submission" date="2020-05" db="EMBL/GenBank/DDBJ databases">
        <title>Phylogenomic resolution of chytrid fungi.</title>
        <authorList>
            <person name="Stajich J.E."/>
            <person name="Amses K."/>
            <person name="Simmons R."/>
            <person name="Seto K."/>
            <person name="Myers J."/>
            <person name="Bonds A."/>
            <person name="Quandt C.A."/>
            <person name="Barry K."/>
            <person name="Liu P."/>
            <person name="Grigoriev I."/>
            <person name="Longcore J.E."/>
            <person name="James T.Y."/>
        </authorList>
    </citation>
    <scope>NUCLEOTIDE SEQUENCE</scope>
    <source>
        <strain evidence="7">JEL0318</strain>
    </source>
</reference>
<evidence type="ECO:0000313" key="8">
    <source>
        <dbReference type="Proteomes" id="UP001212841"/>
    </source>
</evidence>
<evidence type="ECO:0000256" key="6">
    <source>
        <dbReference type="SAM" id="Phobius"/>
    </source>
</evidence>
<evidence type="ECO:0000313" key="7">
    <source>
        <dbReference type="EMBL" id="KAJ3056270.1"/>
    </source>
</evidence>
<keyword evidence="5 6" id="KW-0472">Membrane</keyword>
<feature type="transmembrane region" description="Helical" evidence="6">
    <location>
        <begin position="79"/>
        <end position="97"/>
    </location>
</feature>
<dbReference type="InterPro" id="IPR044890">
    <property type="entry name" value="TMEM14_sf"/>
</dbReference>
<dbReference type="GO" id="GO:0070453">
    <property type="term" value="P:regulation of heme biosynthetic process"/>
    <property type="evidence" value="ECO:0007669"/>
    <property type="project" value="TreeGrafter"/>
</dbReference>
<feature type="transmembrane region" description="Helical" evidence="6">
    <location>
        <begin position="30"/>
        <end position="49"/>
    </location>
</feature>
<feature type="transmembrane region" description="Helical" evidence="6">
    <location>
        <begin position="6"/>
        <end position="23"/>
    </location>
</feature>
<keyword evidence="4 6" id="KW-1133">Transmembrane helix</keyword>
<comment type="similarity">
    <text evidence="2">Belongs to the TMEM14 family.</text>
</comment>
<name>A0AAD5SIN1_9FUNG</name>
<evidence type="ECO:0000256" key="5">
    <source>
        <dbReference type="ARBA" id="ARBA00023136"/>
    </source>
</evidence>
<sequence>MSRDYFAFSYAFICFVGGLIGFLKAGSIQSLVAGAGAGTALGLAATQVSANPRNVRLILVTSLLLFLLMGSRFLKGGKFMPAGLVTIISAVSLFRYGSRLGSA</sequence>
<comment type="caution">
    <text evidence="7">The sequence shown here is derived from an EMBL/GenBank/DDBJ whole genome shotgun (WGS) entry which is preliminary data.</text>
</comment>
<dbReference type="EMBL" id="JADGJD010000039">
    <property type="protein sequence ID" value="KAJ3056270.1"/>
    <property type="molecule type" value="Genomic_DNA"/>
</dbReference>
<dbReference type="Pfam" id="PF03647">
    <property type="entry name" value="Tmemb_14"/>
    <property type="match status" value="1"/>
</dbReference>
<protein>
    <submittedName>
        <fullName evidence="7">Transmembrane protein 14C</fullName>
    </submittedName>
</protein>
<evidence type="ECO:0000256" key="1">
    <source>
        <dbReference type="ARBA" id="ARBA00004370"/>
    </source>
</evidence>
<evidence type="ECO:0000256" key="2">
    <source>
        <dbReference type="ARBA" id="ARBA00007590"/>
    </source>
</evidence>
<accession>A0AAD5SIN1</accession>
<comment type="subcellular location">
    <subcellularLocation>
        <location evidence="1">Membrane</location>
    </subcellularLocation>
</comment>
<feature type="transmembrane region" description="Helical" evidence="6">
    <location>
        <begin position="55"/>
        <end position="74"/>
    </location>
</feature>